<dbReference type="InterPro" id="IPR017896">
    <property type="entry name" value="4Fe4S_Fe-S-bd"/>
</dbReference>
<protein>
    <recommendedName>
        <fullName evidence="8">Dihydrothymine dehydrogenase</fullName>
    </recommendedName>
    <alternativeName>
        <fullName evidence="7">Dihydrouracil dehydrogenase</fullName>
    </alternativeName>
</protein>
<dbReference type="InterPro" id="IPR005720">
    <property type="entry name" value="Dihydroorotate_DH_cat"/>
</dbReference>
<dbReference type="PROSITE" id="PS51379">
    <property type="entry name" value="4FE4S_FER_2"/>
    <property type="match status" value="2"/>
</dbReference>
<gene>
    <name evidence="10" type="ORF">AKJ43_01895</name>
</gene>
<dbReference type="GO" id="GO:0005737">
    <property type="term" value="C:cytoplasm"/>
    <property type="evidence" value="ECO:0007669"/>
    <property type="project" value="InterPro"/>
</dbReference>
<feature type="domain" description="4Fe-4S ferredoxin-type" evidence="9">
    <location>
        <begin position="425"/>
        <end position="456"/>
    </location>
</feature>
<dbReference type="PROSITE" id="PS00198">
    <property type="entry name" value="4FE4S_FER_1"/>
    <property type="match status" value="1"/>
</dbReference>
<keyword evidence="6" id="KW-0560">Oxidoreductase</keyword>
<dbReference type="EMBL" id="LHXX01000017">
    <property type="protein sequence ID" value="KXB02359.1"/>
    <property type="molecule type" value="Genomic_DNA"/>
</dbReference>
<organism evidence="10 11">
    <name type="scientific">candidate division MSBL1 archaeon SCGC-AAA261D19</name>
    <dbReference type="NCBI Taxonomy" id="1698273"/>
    <lineage>
        <taxon>Archaea</taxon>
        <taxon>Methanobacteriati</taxon>
        <taxon>Methanobacteriota</taxon>
        <taxon>candidate division MSBL1</taxon>
    </lineage>
</organism>
<dbReference type="GO" id="GO:0016627">
    <property type="term" value="F:oxidoreductase activity, acting on the CH-CH group of donors"/>
    <property type="evidence" value="ECO:0007669"/>
    <property type="project" value="InterPro"/>
</dbReference>
<dbReference type="Pfam" id="PF01180">
    <property type="entry name" value="DHO_dh"/>
    <property type="match status" value="1"/>
</dbReference>
<keyword evidence="5" id="KW-0288">FMN</keyword>
<dbReference type="SUPFAM" id="SSF51395">
    <property type="entry name" value="FMN-linked oxidoreductases"/>
    <property type="match status" value="1"/>
</dbReference>
<evidence type="ECO:0000259" key="9">
    <source>
        <dbReference type="PROSITE" id="PS51379"/>
    </source>
</evidence>
<dbReference type="Gene3D" id="3.20.20.70">
    <property type="entry name" value="Aldolase class I"/>
    <property type="match status" value="1"/>
</dbReference>
<evidence type="ECO:0000256" key="8">
    <source>
        <dbReference type="ARBA" id="ARBA00032722"/>
    </source>
</evidence>
<evidence type="ECO:0000256" key="2">
    <source>
        <dbReference type="ARBA" id="ARBA00004725"/>
    </source>
</evidence>
<comment type="pathway">
    <text evidence="2">Pyrimidine metabolism; UMP biosynthesis via de novo pathway.</text>
</comment>
<dbReference type="AlphaFoldDB" id="A0A133V7C6"/>
<evidence type="ECO:0000256" key="7">
    <source>
        <dbReference type="ARBA" id="ARBA00030119"/>
    </source>
</evidence>
<dbReference type="InterPro" id="IPR013785">
    <property type="entry name" value="Aldolase_TIM"/>
</dbReference>
<keyword evidence="11" id="KW-1185">Reference proteome</keyword>
<accession>A0A133V7C6</accession>
<feature type="domain" description="4Fe-4S ferredoxin-type" evidence="9">
    <location>
        <begin position="474"/>
        <end position="503"/>
    </location>
</feature>
<reference evidence="10 11" key="1">
    <citation type="journal article" date="2016" name="Sci. Rep.">
        <title>Metabolic traits of an uncultured archaeal lineage -MSBL1- from brine pools of the Red Sea.</title>
        <authorList>
            <person name="Mwirichia R."/>
            <person name="Alam I."/>
            <person name="Rashid M."/>
            <person name="Vinu M."/>
            <person name="Ba-Alawi W."/>
            <person name="Anthony Kamau A."/>
            <person name="Kamanda Ngugi D."/>
            <person name="Goker M."/>
            <person name="Klenk H.P."/>
            <person name="Bajic V."/>
            <person name="Stingl U."/>
        </authorList>
    </citation>
    <scope>NUCLEOTIDE SEQUENCE [LARGE SCALE GENOMIC DNA]</scope>
    <source>
        <strain evidence="10">SCGC-AAA261D19</strain>
    </source>
</reference>
<dbReference type="InterPro" id="IPR017900">
    <property type="entry name" value="4Fe4S_Fe_S_CS"/>
</dbReference>
<evidence type="ECO:0000313" key="10">
    <source>
        <dbReference type="EMBL" id="KXB02359.1"/>
    </source>
</evidence>
<dbReference type="Gene3D" id="3.30.70.20">
    <property type="match status" value="1"/>
</dbReference>
<comment type="cofactor">
    <cofactor evidence="1">
        <name>FMN</name>
        <dbReference type="ChEBI" id="CHEBI:58210"/>
    </cofactor>
</comment>
<evidence type="ECO:0000256" key="5">
    <source>
        <dbReference type="ARBA" id="ARBA00022643"/>
    </source>
</evidence>
<comment type="similarity">
    <text evidence="3">Belongs to the dihydropyrimidine dehydrogenase family.</text>
</comment>
<sequence>MSFKTEPGIYQEARENLKKIREIFGENREKLKENKLAKMLCKSSECAEAENLGIKFADEEFRNPVWIAASPITGAKKTKTLEEKIKFLWELGAGAIVLKSAYLEEEKKEFRMITRDIKAEMKTRVWREEKPGDRVTLFNTGRTLAETVLPHEIPEVVSGLKKIDVIPSIGSHGYNRKTWKKLFERLKEGPKLIEVNARHPIRRMIEESRVPSTTQEQLKRLNEYLKDADEYFSSSIPSSFYGFWSKFREWTRDIHRIGSRNGKKIIIKLPYRSDLNMLAWICESVEKEFESKFGIRALTLINTIKTPYWDYKDYDYPKIPMASGDALTDLRDRSLFYISKVTDLDISASGGIFSAEDILKCARMGASSVQLCTSVLYNGFYEIPRRLVELHEKLGGIIYYQGLRNGKSLIEKSRRTRKPLLANREVAEIDQNACKKCGKCFKTAYCDAIANRFQDLENLRNQLEGSNKTDLYDTPPDIIPDRCSGCGLCVLKCPKDAIKLELKSSKKYECPICGNEELIEYGTVEKIIYGCEKCGGIFKIE</sequence>
<name>A0A133V7C6_9EURY</name>
<dbReference type="SUPFAM" id="SSF54862">
    <property type="entry name" value="4Fe-4S ferredoxins"/>
    <property type="match status" value="1"/>
</dbReference>
<evidence type="ECO:0000256" key="4">
    <source>
        <dbReference type="ARBA" id="ARBA00022630"/>
    </source>
</evidence>
<evidence type="ECO:0000256" key="3">
    <source>
        <dbReference type="ARBA" id="ARBA00010804"/>
    </source>
</evidence>
<comment type="caution">
    <text evidence="10">The sequence shown here is derived from an EMBL/GenBank/DDBJ whole genome shotgun (WGS) entry which is preliminary data.</text>
</comment>
<dbReference type="Proteomes" id="UP000070400">
    <property type="component" value="Unassembled WGS sequence"/>
</dbReference>
<dbReference type="Pfam" id="PF00037">
    <property type="entry name" value="Fer4"/>
    <property type="match status" value="1"/>
</dbReference>
<evidence type="ECO:0000256" key="6">
    <source>
        <dbReference type="ARBA" id="ARBA00023002"/>
    </source>
</evidence>
<proteinExistence type="inferred from homology"/>
<evidence type="ECO:0000256" key="1">
    <source>
        <dbReference type="ARBA" id="ARBA00001917"/>
    </source>
</evidence>
<keyword evidence="4" id="KW-0285">Flavoprotein</keyword>
<dbReference type="PANTHER" id="PTHR48109">
    <property type="entry name" value="DIHYDROOROTATE DEHYDROGENASE (QUINONE), MITOCHONDRIAL-RELATED"/>
    <property type="match status" value="1"/>
</dbReference>
<evidence type="ECO:0000313" key="11">
    <source>
        <dbReference type="Proteomes" id="UP000070400"/>
    </source>
</evidence>
<dbReference type="InterPro" id="IPR050074">
    <property type="entry name" value="DHO_dehydrogenase"/>
</dbReference>